<accession>A0A1G2UZE1</accession>
<evidence type="ECO:0000313" key="1">
    <source>
        <dbReference type="EMBL" id="OHB14747.1"/>
    </source>
</evidence>
<dbReference type="AlphaFoldDB" id="A0A1G2UZE1"/>
<organism evidence="1 2">
    <name type="scientific">Candidatus Zambryskibacteria bacterium RIFOXYC1_FULL_39_10</name>
    <dbReference type="NCBI Taxonomy" id="1802779"/>
    <lineage>
        <taxon>Bacteria</taxon>
        <taxon>Candidatus Zambryskiibacteriota</taxon>
    </lineage>
</organism>
<name>A0A1G2UZE1_9BACT</name>
<reference evidence="1 2" key="1">
    <citation type="journal article" date="2016" name="Nat. Commun.">
        <title>Thousands of microbial genomes shed light on interconnected biogeochemical processes in an aquifer system.</title>
        <authorList>
            <person name="Anantharaman K."/>
            <person name="Brown C.T."/>
            <person name="Hug L.A."/>
            <person name="Sharon I."/>
            <person name="Castelle C.J."/>
            <person name="Probst A.J."/>
            <person name="Thomas B.C."/>
            <person name="Singh A."/>
            <person name="Wilkins M.J."/>
            <person name="Karaoz U."/>
            <person name="Brodie E.L."/>
            <person name="Williams K.H."/>
            <person name="Hubbard S.S."/>
            <person name="Banfield J.F."/>
        </authorList>
    </citation>
    <scope>NUCLEOTIDE SEQUENCE [LARGE SCALE GENOMIC DNA]</scope>
</reference>
<comment type="caution">
    <text evidence="1">The sequence shown here is derived from an EMBL/GenBank/DDBJ whole genome shotgun (WGS) entry which is preliminary data.</text>
</comment>
<evidence type="ECO:0000313" key="2">
    <source>
        <dbReference type="Proteomes" id="UP000177697"/>
    </source>
</evidence>
<sequence length="236" mass="27936">MNLDRLGPQYAAQVEILRIELFGLIHLIDGAPFSKNEKRSLALKIYAEYKKWDEKACRIFLKNNRYHRFFEKWSLIKDYLPSFNKIHSGKNIKLQREDALRMFEDMEKLRSILKEKEIILTQFEEQVVVPVISKISEIKIINNYLMCGTVKMPIRSGQKAIMDFFLKNPKKIKKGNVLSKGKPIPRIDLEEYGHYDDEDSFRSALKKLRMRLREYKMPLSIESAGKNLYILEIKME</sequence>
<dbReference type="EMBL" id="MHWW01000013">
    <property type="protein sequence ID" value="OHB14747.1"/>
    <property type="molecule type" value="Genomic_DNA"/>
</dbReference>
<protein>
    <submittedName>
        <fullName evidence="1">Uncharacterized protein</fullName>
    </submittedName>
</protein>
<dbReference type="Proteomes" id="UP000177697">
    <property type="component" value="Unassembled WGS sequence"/>
</dbReference>
<gene>
    <name evidence="1" type="ORF">A2431_00215</name>
</gene>
<proteinExistence type="predicted"/>